<gene>
    <name evidence="9" type="ORF">CLV91_2731</name>
</gene>
<dbReference type="InterPro" id="IPR023997">
    <property type="entry name" value="TonB-dep_OMP_SusC/RagA_CS"/>
</dbReference>
<evidence type="ECO:0000256" key="4">
    <source>
        <dbReference type="ARBA" id="ARBA00022692"/>
    </source>
</evidence>
<dbReference type="NCBIfam" id="TIGR04056">
    <property type="entry name" value="OMP_RagA_SusC"/>
    <property type="match status" value="1"/>
</dbReference>
<evidence type="ECO:0000313" key="9">
    <source>
        <dbReference type="EMBL" id="RKR07968.1"/>
    </source>
</evidence>
<evidence type="ECO:0000256" key="7">
    <source>
        <dbReference type="PROSITE-ProRule" id="PRU01360"/>
    </source>
</evidence>
<dbReference type="Pfam" id="PF13715">
    <property type="entry name" value="CarbopepD_reg_2"/>
    <property type="match status" value="1"/>
</dbReference>
<keyword evidence="10" id="KW-1185">Reference proteome</keyword>
<dbReference type="Proteomes" id="UP000269412">
    <property type="component" value="Unassembled WGS sequence"/>
</dbReference>
<dbReference type="AlphaFoldDB" id="A0A495DU46"/>
<accession>A0A495DU46</accession>
<dbReference type="EMBL" id="RBIQ01000010">
    <property type="protein sequence ID" value="RKR07968.1"/>
    <property type="molecule type" value="Genomic_DNA"/>
</dbReference>
<dbReference type="Gene3D" id="2.40.170.20">
    <property type="entry name" value="TonB-dependent receptor, beta-barrel domain"/>
    <property type="match status" value="1"/>
</dbReference>
<comment type="similarity">
    <text evidence="7">Belongs to the TonB-dependent receptor family.</text>
</comment>
<name>A0A495DU46_9FLAO</name>
<evidence type="ECO:0000256" key="3">
    <source>
        <dbReference type="ARBA" id="ARBA00022452"/>
    </source>
</evidence>
<dbReference type="SUPFAM" id="SSF56935">
    <property type="entry name" value="Porins"/>
    <property type="match status" value="1"/>
</dbReference>
<dbReference type="InterPro" id="IPR012910">
    <property type="entry name" value="Plug_dom"/>
</dbReference>
<keyword evidence="5 7" id="KW-0472">Membrane</keyword>
<evidence type="ECO:0000256" key="2">
    <source>
        <dbReference type="ARBA" id="ARBA00022448"/>
    </source>
</evidence>
<dbReference type="SUPFAM" id="SSF49464">
    <property type="entry name" value="Carboxypeptidase regulatory domain-like"/>
    <property type="match status" value="1"/>
</dbReference>
<dbReference type="InterPro" id="IPR039426">
    <property type="entry name" value="TonB-dep_rcpt-like"/>
</dbReference>
<protein>
    <submittedName>
        <fullName evidence="9">TonB-linked SusC/RagA family outer membrane protein</fullName>
    </submittedName>
</protein>
<dbReference type="NCBIfam" id="TIGR04057">
    <property type="entry name" value="SusC_RagA_signa"/>
    <property type="match status" value="1"/>
</dbReference>
<feature type="domain" description="TonB-dependent receptor plug" evidence="8">
    <location>
        <begin position="212"/>
        <end position="317"/>
    </location>
</feature>
<dbReference type="InterPro" id="IPR023996">
    <property type="entry name" value="TonB-dep_OMP_SusC/RagA"/>
</dbReference>
<dbReference type="Gene3D" id="2.60.40.1120">
    <property type="entry name" value="Carboxypeptidase-like, regulatory domain"/>
    <property type="match status" value="1"/>
</dbReference>
<dbReference type="FunFam" id="2.60.40.1120:FF:000003">
    <property type="entry name" value="Outer membrane protein Omp121"/>
    <property type="match status" value="1"/>
</dbReference>
<evidence type="ECO:0000313" key="10">
    <source>
        <dbReference type="Proteomes" id="UP000269412"/>
    </source>
</evidence>
<evidence type="ECO:0000256" key="6">
    <source>
        <dbReference type="ARBA" id="ARBA00023237"/>
    </source>
</evidence>
<dbReference type="InterPro" id="IPR037066">
    <property type="entry name" value="Plug_dom_sf"/>
</dbReference>
<proteinExistence type="inferred from homology"/>
<evidence type="ECO:0000256" key="5">
    <source>
        <dbReference type="ARBA" id="ARBA00023136"/>
    </source>
</evidence>
<dbReference type="InterPro" id="IPR008969">
    <property type="entry name" value="CarboxyPept-like_regulatory"/>
</dbReference>
<dbReference type="Pfam" id="PF07715">
    <property type="entry name" value="Plug"/>
    <property type="match status" value="1"/>
</dbReference>
<keyword evidence="6 7" id="KW-0998">Cell outer membrane</keyword>
<sequence length="1120" mass="123999">MRTFIFLCCSIAFAVGSEKGIAQNTKIVINTNKTISVKQVFQLINKQTDYKFIYRHDLIKAAPDINLKKGTIKVGKLLNKCLTPINFTYEFKDGSTIVVKEMQVHYSNINYPESNKEIQQFTISGTVTDENGQPLPGANILEKETTNGVTTDFDGNFTINMSNDKGVLVVSYIGFATKEVTVNGQSKLNITLKEDSSALDEVVIVGYGTMKKADLTGSVATVSSDDITKITSSNIGQAIQGRMSGVQITQSSGAPGASSSIKIRGVGSINSNNSPLVLVDGIPGNMNLINANEIESLTVLKDASAAAIYGNRAANGVILIKTKRGKAGKITVNLKVENGVQQITNNNVEYLDKYDWVDFQNASAARNGTDRIWVGDLAPENLANTDWLDYSFNTSPVRTYDLSISGGSEKSTFSLFLGYFEQEGILGQTDGDNSFSRINTRLNLDSKISDSFKVGANFSFVRSQNNTTTDYNNLLLGASRIPPVMPIYNSDGEPAGTAHTLNLNDFTPAGAANAFDNRDITNRTQIDLFAELSFLKDFKWKSTFSGLISDGWRQNYIRKLQFYHVDDTEQLSPNYQIPRAVLSNFDNTYYRVQLNSVLNYSKKIGLHSIEALVGIEMAESDTKEFNALGENFPNDELRILNVAQENWTIGGTAAETSISSQFARVNYNYDHKYLFQANVRRDGSYIFAKENRWGWFPSFSAGWNISEENFLKENPSISKLKLRGGYGTLGNSQISPFQWVSTISANDNTVMGSSQSVVPIAYLTGFSNKNIKWEKTSTSNIGVDMGLFNSKLDIVFDLYKRKTSDMLLRLPVPLSTGFSEENEYPFVNLGAVENKGWELAINFDDVTASGLTYGAGFNISQNNNKVTDMGGQPAITSDFYRTEEGESINSYFGFKTLGIWQSNEEINNNPSRSNVQPGDIRVADINSTDQNGNIIKGVPDGQITTADMTILGNSNPKFYYGFHTNLSWKGFDFNIFFQGEADKQTYMSSTFANDLSGRGFENILKNLWDERTILNDDFSAVTQAGKYPAVGTSKSNIAADLWLEDASYLRIKNMQFGYTFPDNLSDKLNINSLRIYLNATNLHTFTKYRGFDPETNDLSSNGGALYPQSRTYTFGVNFSF</sequence>
<keyword evidence="2 7" id="KW-0813">Transport</keyword>
<dbReference type="PROSITE" id="PS52016">
    <property type="entry name" value="TONB_DEPENDENT_REC_3"/>
    <property type="match status" value="1"/>
</dbReference>
<dbReference type="GO" id="GO:0009279">
    <property type="term" value="C:cell outer membrane"/>
    <property type="evidence" value="ECO:0007669"/>
    <property type="project" value="UniProtKB-SubCell"/>
</dbReference>
<reference evidence="9 10" key="1">
    <citation type="submission" date="2018-10" db="EMBL/GenBank/DDBJ databases">
        <title>Genomic Encyclopedia of Archaeal and Bacterial Type Strains, Phase II (KMG-II): from individual species to whole genera.</title>
        <authorList>
            <person name="Goeker M."/>
        </authorList>
    </citation>
    <scope>NUCLEOTIDE SEQUENCE [LARGE SCALE GENOMIC DNA]</scope>
    <source>
        <strain evidence="9 10">DSM 25230</strain>
    </source>
</reference>
<evidence type="ECO:0000256" key="1">
    <source>
        <dbReference type="ARBA" id="ARBA00004571"/>
    </source>
</evidence>
<dbReference type="Gene3D" id="2.170.130.10">
    <property type="entry name" value="TonB-dependent receptor, plug domain"/>
    <property type="match status" value="1"/>
</dbReference>
<dbReference type="InterPro" id="IPR036942">
    <property type="entry name" value="Beta-barrel_TonB_sf"/>
</dbReference>
<evidence type="ECO:0000259" key="8">
    <source>
        <dbReference type="Pfam" id="PF07715"/>
    </source>
</evidence>
<dbReference type="FunFam" id="2.170.130.10:FF:000008">
    <property type="entry name" value="SusC/RagA family TonB-linked outer membrane protein"/>
    <property type="match status" value="1"/>
</dbReference>
<keyword evidence="3 7" id="KW-1134">Transmembrane beta strand</keyword>
<comment type="subcellular location">
    <subcellularLocation>
        <location evidence="1 7">Cell outer membrane</location>
        <topology evidence="1 7">Multi-pass membrane protein</topology>
    </subcellularLocation>
</comment>
<comment type="caution">
    <text evidence="9">The sequence shown here is derived from an EMBL/GenBank/DDBJ whole genome shotgun (WGS) entry which is preliminary data.</text>
</comment>
<organism evidence="9 10">
    <name type="scientific">Maribacter vaceletii</name>
    <dbReference type="NCBI Taxonomy" id="1206816"/>
    <lineage>
        <taxon>Bacteria</taxon>
        <taxon>Pseudomonadati</taxon>
        <taxon>Bacteroidota</taxon>
        <taxon>Flavobacteriia</taxon>
        <taxon>Flavobacteriales</taxon>
        <taxon>Flavobacteriaceae</taxon>
        <taxon>Maribacter</taxon>
    </lineage>
</organism>
<keyword evidence="4 7" id="KW-0812">Transmembrane</keyword>